<dbReference type="Gene3D" id="1.20.1560.10">
    <property type="entry name" value="ABC transporter type 1, transmembrane domain"/>
    <property type="match status" value="1"/>
</dbReference>
<evidence type="ECO:0000259" key="9">
    <source>
        <dbReference type="PROSITE" id="PS50929"/>
    </source>
</evidence>
<dbReference type="InterPro" id="IPR003593">
    <property type="entry name" value="AAA+_ATPase"/>
</dbReference>
<dbReference type="RefSeq" id="WP_307404259.1">
    <property type="nucleotide sequence ID" value="NZ_JAUSUR010000001.1"/>
</dbReference>
<comment type="caution">
    <text evidence="10">The sequence shown here is derived from an EMBL/GenBank/DDBJ whole genome shotgun (WGS) entry which is preliminary data.</text>
</comment>
<feature type="transmembrane region" description="Helical" evidence="7">
    <location>
        <begin position="15"/>
        <end position="37"/>
    </location>
</feature>
<dbReference type="Proteomes" id="UP001230220">
    <property type="component" value="Unassembled WGS sequence"/>
</dbReference>
<evidence type="ECO:0000259" key="8">
    <source>
        <dbReference type="PROSITE" id="PS50893"/>
    </source>
</evidence>
<dbReference type="EMBL" id="JAUSUR010000001">
    <property type="protein sequence ID" value="MDQ0359278.1"/>
    <property type="molecule type" value="Genomic_DNA"/>
</dbReference>
<evidence type="ECO:0000313" key="10">
    <source>
        <dbReference type="EMBL" id="MDQ0359278.1"/>
    </source>
</evidence>
<evidence type="ECO:0000256" key="2">
    <source>
        <dbReference type="ARBA" id="ARBA00022692"/>
    </source>
</evidence>
<dbReference type="SMART" id="SM00382">
    <property type="entry name" value="AAA"/>
    <property type="match status" value="1"/>
</dbReference>
<evidence type="ECO:0000256" key="7">
    <source>
        <dbReference type="SAM" id="Phobius"/>
    </source>
</evidence>
<dbReference type="Gene3D" id="3.40.50.300">
    <property type="entry name" value="P-loop containing nucleotide triphosphate hydrolases"/>
    <property type="match status" value="1"/>
</dbReference>
<keyword evidence="2 7" id="KW-0812">Transmembrane</keyword>
<dbReference type="SUPFAM" id="SSF90123">
    <property type="entry name" value="ABC transporter transmembrane region"/>
    <property type="match status" value="1"/>
</dbReference>
<evidence type="ECO:0000256" key="5">
    <source>
        <dbReference type="ARBA" id="ARBA00022989"/>
    </source>
</evidence>
<evidence type="ECO:0000256" key="4">
    <source>
        <dbReference type="ARBA" id="ARBA00022840"/>
    </source>
</evidence>
<proteinExistence type="predicted"/>
<keyword evidence="6 7" id="KW-0472">Membrane</keyword>
<dbReference type="InterPro" id="IPR017871">
    <property type="entry name" value="ABC_transporter-like_CS"/>
</dbReference>
<accession>A0ABU0DXB0</accession>
<dbReference type="SUPFAM" id="SSF52540">
    <property type="entry name" value="P-loop containing nucleoside triphosphate hydrolases"/>
    <property type="match status" value="1"/>
</dbReference>
<feature type="transmembrane region" description="Helical" evidence="7">
    <location>
        <begin position="57"/>
        <end position="78"/>
    </location>
</feature>
<sequence>MKYKDLRKQFYKGNIVNLCLAIVGSLLTVAYSISIAFFIKDFFDALLTQDATKFYDVFMLCFVSVFLILAGIGIENYFMNKFCYRAVKQYKNFVCERILKKDIASFQNELTSDYLSALTNDVNSIDLNYLQGGIKLYKQYLLMICAIVSMLLLNWKLFLCVCAISVLLVLSSNFLKKTLINMELEESKQNSGFMGFFKDILSGFTVVKGFKAETLIYDNYAEKNVNLEKIKRKKRNVATVIRMVSGVSSHITFYGIIGIGGYFVFEGMITPGIVIAFVQLLNYLVGPIQEINPLRTSKKAAEKLIEKCADLLSKETTDKTELVPYESFDKTITFEDVSFGYTDTNVLDSINFTFEKGKSYAVVGASGSGKSTFLQLLQGFYKNYNGNIHFDNQELKDIDVDSLYGHLSIIQQNVFIFDDTIMNNITMYQKFSEKELQAAIKKSGLDELIKERGTDYKCGENGVKLSGGEKQRISIARSLIRNTPILLMDEGTSSLDNQTAFRIEQSILSIQDLTKVIITHKLNEDLLRQYDCVLVFHNGQIKESGTFNELMDKKGYLQSLYNVVTV</sequence>
<feature type="transmembrane region" description="Helical" evidence="7">
    <location>
        <begin position="140"/>
        <end position="170"/>
    </location>
</feature>
<dbReference type="InterPro" id="IPR039421">
    <property type="entry name" value="Type_1_exporter"/>
</dbReference>
<dbReference type="InterPro" id="IPR011527">
    <property type="entry name" value="ABC1_TM_dom"/>
</dbReference>
<dbReference type="PANTHER" id="PTHR43394:SF1">
    <property type="entry name" value="ATP-BINDING CASSETTE SUB-FAMILY B MEMBER 10, MITOCHONDRIAL"/>
    <property type="match status" value="1"/>
</dbReference>
<dbReference type="PROSITE" id="PS50893">
    <property type="entry name" value="ABC_TRANSPORTER_2"/>
    <property type="match status" value="1"/>
</dbReference>
<reference evidence="10 11" key="1">
    <citation type="submission" date="2023-07" db="EMBL/GenBank/DDBJ databases">
        <title>Genomic Encyclopedia of Type Strains, Phase IV (KMG-IV): sequencing the most valuable type-strain genomes for metagenomic binning, comparative biology and taxonomic classification.</title>
        <authorList>
            <person name="Goeker M."/>
        </authorList>
    </citation>
    <scope>NUCLEOTIDE SEQUENCE [LARGE SCALE GENOMIC DNA]</scope>
    <source>
        <strain evidence="10 11">DSM 16784</strain>
    </source>
</reference>
<feature type="domain" description="ABC transmembrane type-1" evidence="9">
    <location>
        <begin position="20"/>
        <end position="291"/>
    </location>
</feature>
<dbReference type="InterPro" id="IPR003439">
    <property type="entry name" value="ABC_transporter-like_ATP-bd"/>
</dbReference>
<gene>
    <name evidence="10" type="ORF">J2S15_000009</name>
</gene>
<keyword evidence="4" id="KW-0067">ATP-binding</keyword>
<keyword evidence="5 7" id="KW-1133">Transmembrane helix</keyword>
<feature type="transmembrane region" description="Helical" evidence="7">
    <location>
        <begin position="239"/>
        <end position="262"/>
    </location>
</feature>
<keyword evidence="11" id="KW-1185">Reference proteome</keyword>
<dbReference type="Pfam" id="PF00005">
    <property type="entry name" value="ABC_tran"/>
    <property type="match status" value="1"/>
</dbReference>
<protein>
    <submittedName>
        <fullName evidence="10">ABC-type multidrug transport system fused ATPase/permease subunit</fullName>
    </submittedName>
</protein>
<keyword evidence="3" id="KW-0547">Nucleotide-binding</keyword>
<evidence type="ECO:0000313" key="11">
    <source>
        <dbReference type="Proteomes" id="UP001230220"/>
    </source>
</evidence>
<name>A0ABU0DXB0_9FIRM</name>
<dbReference type="InterPro" id="IPR027417">
    <property type="entry name" value="P-loop_NTPase"/>
</dbReference>
<dbReference type="PROSITE" id="PS00211">
    <property type="entry name" value="ABC_TRANSPORTER_1"/>
    <property type="match status" value="1"/>
</dbReference>
<organism evidence="10 11">
    <name type="scientific">Breznakia pachnodae</name>
    <dbReference type="NCBI Taxonomy" id="265178"/>
    <lineage>
        <taxon>Bacteria</taxon>
        <taxon>Bacillati</taxon>
        <taxon>Bacillota</taxon>
        <taxon>Erysipelotrichia</taxon>
        <taxon>Erysipelotrichales</taxon>
        <taxon>Erysipelotrichaceae</taxon>
        <taxon>Breznakia</taxon>
    </lineage>
</organism>
<evidence type="ECO:0000256" key="1">
    <source>
        <dbReference type="ARBA" id="ARBA00004651"/>
    </source>
</evidence>
<dbReference type="PANTHER" id="PTHR43394">
    <property type="entry name" value="ATP-DEPENDENT PERMEASE MDL1, MITOCHONDRIAL"/>
    <property type="match status" value="1"/>
</dbReference>
<dbReference type="InterPro" id="IPR036640">
    <property type="entry name" value="ABC1_TM_sf"/>
</dbReference>
<evidence type="ECO:0000256" key="6">
    <source>
        <dbReference type="ARBA" id="ARBA00023136"/>
    </source>
</evidence>
<dbReference type="Pfam" id="PF00664">
    <property type="entry name" value="ABC_membrane"/>
    <property type="match status" value="1"/>
</dbReference>
<dbReference type="CDD" id="cd07346">
    <property type="entry name" value="ABC_6TM_exporters"/>
    <property type="match status" value="1"/>
</dbReference>
<evidence type="ECO:0000256" key="3">
    <source>
        <dbReference type="ARBA" id="ARBA00022741"/>
    </source>
</evidence>
<feature type="domain" description="ABC transporter" evidence="8">
    <location>
        <begin position="332"/>
        <end position="563"/>
    </location>
</feature>
<dbReference type="PROSITE" id="PS50929">
    <property type="entry name" value="ABC_TM1F"/>
    <property type="match status" value="1"/>
</dbReference>
<comment type="subcellular location">
    <subcellularLocation>
        <location evidence="1">Cell membrane</location>
        <topology evidence="1">Multi-pass membrane protein</topology>
    </subcellularLocation>
</comment>